<dbReference type="InterPro" id="IPR050226">
    <property type="entry name" value="NagZ_Beta-hexosaminidase"/>
</dbReference>
<dbReference type="PANTHER" id="PTHR30480">
    <property type="entry name" value="BETA-HEXOSAMINIDASE-RELATED"/>
    <property type="match status" value="1"/>
</dbReference>
<keyword evidence="4" id="KW-0378">Hydrolase</keyword>
<feature type="domain" description="Glycoside hydrolase family 3 N-terminal" evidence="6">
    <location>
        <begin position="38"/>
        <end position="346"/>
    </location>
</feature>
<evidence type="ECO:0000256" key="4">
    <source>
        <dbReference type="ARBA" id="ARBA00022801"/>
    </source>
</evidence>
<dbReference type="EMBL" id="UINC01040643">
    <property type="protein sequence ID" value="SVB40799.1"/>
    <property type="molecule type" value="Genomic_DNA"/>
</dbReference>
<organism evidence="7">
    <name type="scientific">marine metagenome</name>
    <dbReference type="NCBI Taxonomy" id="408172"/>
    <lineage>
        <taxon>unclassified sequences</taxon>
        <taxon>metagenomes</taxon>
        <taxon>ecological metagenomes</taxon>
    </lineage>
</organism>
<dbReference type="InterPro" id="IPR001764">
    <property type="entry name" value="Glyco_hydro_3_N"/>
</dbReference>
<gene>
    <name evidence="7" type="ORF">METZ01_LOCUS193653</name>
</gene>
<keyword evidence="5" id="KW-0326">Glycosidase</keyword>
<evidence type="ECO:0000256" key="1">
    <source>
        <dbReference type="ARBA" id="ARBA00001231"/>
    </source>
</evidence>
<dbReference type="SUPFAM" id="SSF51445">
    <property type="entry name" value="(Trans)glycosidases"/>
    <property type="match status" value="1"/>
</dbReference>
<evidence type="ECO:0000256" key="3">
    <source>
        <dbReference type="ARBA" id="ARBA00012663"/>
    </source>
</evidence>
<evidence type="ECO:0000259" key="6">
    <source>
        <dbReference type="Pfam" id="PF00933"/>
    </source>
</evidence>
<dbReference type="AlphaFoldDB" id="A0A382DRH1"/>
<dbReference type="GO" id="GO:0009254">
    <property type="term" value="P:peptidoglycan turnover"/>
    <property type="evidence" value="ECO:0007669"/>
    <property type="project" value="TreeGrafter"/>
</dbReference>
<reference evidence="7" key="1">
    <citation type="submission" date="2018-05" db="EMBL/GenBank/DDBJ databases">
        <authorList>
            <person name="Lanie J.A."/>
            <person name="Ng W.-L."/>
            <person name="Kazmierczak K.M."/>
            <person name="Andrzejewski T.M."/>
            <person name="Davidsen T.M."/>
            <person name="Wayne K.J."/>
            <person name="Tettelin H."/>
            <person name="Glass J.I."/>
            <person name="Rusch D."/>
            <person name="Podicherti R."/>
            <person name="Tsui H.-C.T."/>
            <person name="Winkler M.E."/>
        </authorList>
    </citation>
    <scope>NUCLEOTIDE SEQUENCE</scope>
</reference>
<proteinExistence type="inferred from homology"/>
<evidence type="ECO:0000256" key="5">
    <source>
        <dbReference type="ARBA" id="ARBA00023295"/>
    </source>
</evidence>
<comment type="similarity">
    <text evidence="2">Belongs to the glycosyl hydrolase 3 family.</text>
</comment>
<dbReference type="Gene3D" id="3.20.20.300">
    <property type="entry name" value="Glycoside hydrolase, family 3, N-terminal domain"/>
    <property type="match status" value="1"/>
</dbReference>
<comment type="catalytic activity">
    <reaction evidence="1">
        <text>Hydrolysis of terminal non-reducing N-acetyl-D-hexosamine residues in N-acetyl-beta-D-hexosaminides.</text>
        <dbReference type="EC" id="3.2.1.52"/>
    </reaction>
</comment>
<protein>
    <recommendedName>
        <fullName evidence="3">beta-N-acetylhexosaminidase</fullName>
        <ecNumber evidence="3">3.2.1.52</ecNumber>
    </recommendedName>
</protein>
<dbReference type="InterPro" id="IPR036962">
    <property type="entry name" value="Glyco_hydro_3_N_sf"/>
</dbReference>
<accession>A0A382DRH1</accession>
<dbReference type="Pfam" id="PF00933">
    <property type="entry name" value="Glyco_hydro_3"/>
    <property type="match status" value="1"/>
</dbReference>
<dbReference type="PANTHER" id="PTHR30480:SF13">
    <property type="entry name" value="BETA-HEXOSAMINIDASE"/>
    <property type="match status" value="1"/>
</dbReference>
<evidence type="ECO:0000256" key="2">
    <source>
        <dbReference type="ARBA" id="ARBA00005336"/>
    </source>
</evidence>
<dbReference type="PROSITE" id="PS51257">
    <property type="entry name" value="PROKAR_LIPOPROTEIN"/>
    <property type="match status" value="1"/>
</dbReference>
<dbReference type="GO" id="GO:0005975">
    <property type="term" value="P:carbohydrate metabolic process"/>
    <property type="evidence" value="ECO:0007669"/>
    <property type="project" value="InterPro"/>
</dbReference>
<evidence type="ECO:0000313" key="7">
    <source>
        <dbReference type="EMBL" id="SVB40799.1"/>
    </source>
</evidence>
<sequence>MIFRVFIISVIILFSGCAAPSQLSGSGSWAESMLKKLTLREKIAQMMVYRMNMHYLNYNSEEWEEIEELISTDGIGILHIWFGETGSSLTMLNEMQRQSRVPILVEADIESGLGRRYPGAVTLPPMMAIAATGDPKYAYEAARISAEESRAVGIHFNLAPVVDVNNNSKNPIINTRSFGEHPDSVNRYSKEFIRGLHDYGMLATAKHFPGHGDTETDSHSALAQIPSDSSRLWEVELPPFKNAIDSGVDAIMVAHVNAPDFQFNTDDPATLSKFWIQDILRSKMKFDGAIITDAMDMGGIVKKYSDSYALIETIKAGSDIIIQNNQMKKSIDLIEGAVNDGILTLQR</sequence>
<dbReference type="InterPro" id="IPR017853">
    <property type="entry name" value="GH"/>
</dbReference>
<dbReference type="GO" id="GO:0004563">
    <property type="term" value="F:beta-N-acetylhexosaminidase activity"/>
    <property type="evidence" value="ECO:0007669"/>
    <property type="project" value="UniProtKB-EC"/>
</dbReference>
<dbReference type="EC" id="3.2.1.52" evidence="3"/>
<feature type="non-terminal residue" evidence="7">
    <location>
        <position position="347"/>
    </location>
</feature>
<name>A0A382DRH1_9ZZZZ</name>